<evidence type="ECO:0000313" key="4">
    <source>
        <dbReference type="RefSeq" id="XP_033778472.1"/>
    </source>
</evidence>
<evidence type="ECO:0000256" key="1">
    <source>
        <dbReference type="SAM" id="MobiDB-lite"/>
    </source>
</evidence>
<dbReference type="Pfam" id="PF13873">
    <property type="entry name" value="Myb_DNA-bind_5"/>
    <property type="match status" value="1"/>
</dbReference>
<dbReference type="CDD" id="cd00167">
    <property type="entry name" value="SANT"/>
    <property type="match status" value="1"/>
</dbReference>
<feature type="compositionally biased region" description="Low complexity" evidence="1">
    <location>
        <begin position="73"/>
        <end position="84"/>
    </location>
</feature>
<dbReference type="GeneID" id="117349304"/>
<dbReference type="KEGG" id="gsh:117349304"/>
<feature type="compositionally biased region" description="Basic and acidic residues" evidence="1">
    <location>
        <begin position="11"/>
        <end position="26"/>
    </location>
</feature>
<feature type="region of interest" description="Disordered" evidence="1">
    <location>
        <begin position="277"/>
        <end position="304"/>
    </location>
</feature>
<evidence type="ECO:0000313" key="3">
    <source>
        <dbReference type="Proteomes" id="UP000515159"/>
    </source>
</evidence>
<dbReference type="GO" id="GO:0005634">
    <property type="term" value="C:nucleus"/>
    <property type="evidence" value="ECO:0007669"/>
    <property type="project" value="TreeGrafter"/>
</dbReference>
<dbReference type="RefSeq" id="XP_033778472.1">
    <property type="nucleotide sequence ID" value="XM_033922581.1"/>
</dbReference>
<accession>A0A6P8NQD8</accession>
<reference evidence="4" key="1">
    <citation type="submission" date="2025-08" db="UniProtKB">
        <authorList>
            <consortium name="RefSeq"/>
        </authorList>
    </citation>
    <scope>IDENTIFICATION</scope>
</reference>
<dbReference type="PANTHER" id="PTHR23098">
    <property type="entry name" value="AGAP001331-PA-RELATED"/>
    <property type="match status" value="1"/>
</dbReference>
<protein>
    <submittedName>
        <fullName evidence="4">Myb-related transcription factor, partner of profilin-like</fullName>
    </submittedName>
</protein>
<evidence type="ECO:0000259" key="2">
    <source>
        <dbReference type="SMART" id="SM00717"/>
    </source>
</evidence>
<dbReference type="PANTHER" id="PTHR23098:SF23">
    <property type="entry name" value="MYB-RELATED TRANSCRIPTION FACTOR, PARTNER OF PROFILIN-LIKE ISOFORM X2-RELATED"/>
    <property type="match status" value="1"/>
</dbReference>
<name>A0A6P8NQD8_GEOSA</name>
<dbReference type="Proteomes" id="UP000515159">
    <property type="component" value="Chromosome 15"/>
</dbReference>
<feature type="compositionally biased region" description="Polar residues" evidence="1">
    <location>
        <begin position="280"/>
        <end position="292"/>
    </location>
</feature>
<feature type="domain" description="Myb-like" evidence="2">
    <location>
        <begin position="95"/>
        <end position="165"/>
    </location>
</feature>
<feature type="region of interest" description="Disordered" evidence="1">
    <location>
        <begin position="1"/>
        <end position="89"/>
    </location>
</feature>
<dbReference type="InterPro" id="IPR001005">
    <property type="entry name" value="SANT/Myb"/>
</dbReference>
<feature type="compositionally biased region" description="Basic and acidic residues" evidence="1">
    <location>
        <begin position="35"/>
        <end position="71"/>
    </location>
</feature>
<gene>
    <name evidence="4" type="primary">LOC117349304</name>
</gene>
<sequence length="304" mass="34096">MVSEYETNALKLEESTIVSDKEKFNRGESSMQVEETGRGRQGEKQEVDRQKSGKSQKLAEEKMGKKAREAGSEESQSEGASKAGPSFQEHSTRVRAVGFTFQEDEMLFKGIIENYSALYGKESLSLSRATKNNLWKEIATAVSNVGVSPRNVEQCRRRYYVLCCKLNKKMSMMDQHRKGAKKGQPCPVTLSKMERRFQDIMCTVAVEGLPKYLDTYDVAPQEFHSQLPASETKDIPKDSMAAFEGWDADDLPPPPSCLKDRADATTRFKRLLPDVDLKSLPSSPVTRLSTPTLGPLKSQKPELR</sequence>
<dbReference type="SMART" id="SM00717">
    <property type="entry name" value="SANT"/>
    <property type="match status" value="1"/>
</dbReference>
<dbReference type="Gene3D" id="1.10.10.60">
    <property type="entry name" value="Homeodomain-like"/>
    <property type="match status" value="1"/>
</dbReference>
<dbReference type="AlphaFoldDB" id="A0A6P8NQD8"/>
<keyword evidence="3" id="KW-1185">Reference proteome</keyword>
<dbReference type="InParanoid" id="A0A6P8NQD8"/>
<organism evidence="3 4">
    <name type="scientific">Geotrypetes seraphini</name>
    <name type="common">Gaboon caecilian</name>
    <name type="synonym">Caecilia seraphini</name>
    <dbReference type="NCBI Taxonomy" id="260995"/>
    <lineage>
        <taxon>Eukaryota</taxon>
        <taxon>Metazoa</taxon>
        <taxon>Chordata</taxon>
        <taxon>Craniata</taxon>
        <taxon>Vertebrata</taxon>
        <taxon>Euteleostomi</taxon>
        <taxon>Amphibia</taxon>
        <taxon>Gymnophiona</taxon>
        <taxon>Geotrypetes</taxon>
    </lineage>
</organism>
<dbReference type="InterPro" id="IPR028002">
    <property type="entry name" value="Myb_DNA-bind_5"/>
</dbReference>
<proteinExistence type="predicted"/>